<gene>
    <name evidence="2" type="ORF">HKW66_Vig0113310</name>
</gene>
<dbReference type="Gene3D" id="1.20.1280.50">
    <property type="match status" value="1"/>
</dbReference>
<evidence type="ECO:0000313" key="3">
    <source>
        <dbReference type="Proteomes" id="UP000743370"/>
    </source>
</evidence>
<dbReference type="Pfam" id="PF12937">
    <property type="entry name" value="F-box-like"/>
    <property type="match status" value="1"/>
</dbReference>
<dbReference type="SMART" id="SM00256">
    <property type="entry name" value="FBOX"/>
    <property type="match status" value="1"/>
</dbReference>
<dbReference type="InterPro" id="IPR032675">
    <property type="entry name" value="LRR_dom_sf"/>
</dbReference>
<evidence type="ECO:0000259" key="1">
    <source>
        <dbReference type="SMART" id="SM00256"/>
    </source>
</evidence>
<dbReference type="PANTHER" id="PTHR38926">
    <property type="entry name" value="F-BOX DOMAIN CONTAINING PROTEIN, EXPRESSED"/>
    <property type="match status" value="1"/>
</dbReference>
<name>A0A8T0KYC2_PHAAN</name>
<protein>
    <recommendedName>
        <fullName evidence="1">F-box domain-containing protein</fullName>
    </recommendedName>
</protein>
<dbReference type="Gene3D" id="3.80.10.10">
    <property type="entry name" value="Ribonuclease Inhibitor"/>
    <property type="match status" value="1"/>
</dbReference>
<dbReference type="InterPro" id="IPR036047">
    <property type="entry name" value="F-box-like_dom_sf"/>
</dbReference>
<accession>A0A8T0KYC2</accession>
<dbReference type="InterPro" id="IPR001810">
    <property type="entry name" value="F-box_dom"/>
</dbReference>
<reference evidence="2 3" key="1">
    <citation type="submission" date="2020-05" db="EMBL/GenBank/DDBJ databases">
        <title>Vigna angularis (adzuki bean) Var. LongXiaoDou No. 4 denovo assembly.</title>
        <authorList>
            <person name="Xiang H."/>
        </authorList>
    </citation>
    <scope>NUCLEOTIDE SEQUENCE [LARGE SCALE GENOMIC DNA]</scope>
    <source>
        <tissue evidence="2">Leaf</tissue>
    </source>
</reference>
<dbReference type="EMBL" id="JABFOF010000002">
    <property type="protein sequence ID" value="KAG2404409.1"/>
    <property type="molecule type" value="Genomic_DNA"/>
</dbReference>
<sequence length="413" mass="46750">MENMESTVGNEQKMNNGLIHDILVKIFLCLNVVDVAVASLVCKSWNNACRDPSLWNKIDLSRLRSYCFNIPFNKVGAYRYSSLKMTQFLKHLLDLSNGNTTYIIFNFYVYLTNEQFIMVAQRTPNLKRVVLPETGDFSKAGVDTVLSLWRGLESITITSAVSSYYMILALGRHCNNITELKFSEGNFEEKHAVALTKYTPKLKILSIRNLATSLKALLCVLNFLEDLEKLNICNSLIMDTSYPHIAFVEDSDLENILPTSSMEKLIYCERGTCLRCMNGRDTTRSRQPDGPLEDIWGEDEIASLVHLPQPSEAERFATRHVNDVSVDVMEGDPRIVLCDCGKAPCFNVGQLVVASLIQQNIKSRLILRNPEKATELFGEHDKEKLQDLDSILNRHILVEVLGVLSVTNLWTED</sequence>
<dbReference type="Proteomes" id="UP000743370">
    <property type="component" value="Unassembled WGS sequence"/>
</dbReference>
<dbReference type="SUPFAM" id="SSF81383">
    <property type="entry name" value="F-box domain"/>
    <property type="match status" value="1"/>
</dbReference>
<organism evidence="2 3">
    <name type="scientific">Phaseolus angularis</name>
    <name type="common">Azuki bean</name>
    <name type="synonym">Vigna angularis</name>
    <dbReference type="NCBI Taxonomy" id="3914"/>
    <lineage>
        <taxon>Eukaryota</taxon>
        <taxon>Viridiplantae</taxon>
        <taxon>Streptophyta</taxon>
        <taxon>Embryophyta</taxon>
        <taxon>Tracheophyta</taxon>
        <taxon>Spermatophyta</taxon>
        <taxon>Magnoliopsida</taxon>
        <taxon>eudicotyledons</taxon>
        <taxon>Gunneridae</taxon>
        <taxon>Pentapetalae</taxon>
        <taxon>rosids</taxon>
        <taxon>fabids</taxon>
        <taxon>Fabales</taxon>
        <taxon>Fabaceae</taxon>
        <taxon>Papilionoideae</taxon>
        <taxon>50 kb inversion clade</taxon>
        <taxon>NPAAA clade</taxon>
        <taxon>indigoferoid/millettioid clade</taxon>
        <taxon>Phaseoleae</taxon>
        <taxon>Vigna</taxon>
    </lineage>
</organism>
<feature type="domain" description="F-box" evidence="1">
    <location>
        <begin position="18"/>
        <end position="58"/>
    </location>
</feature>
<evidence type="ECO:0000313" key="2">
    <source>
        <dbReference type="EMBL" id="KAG2404409.1"/>
    </source>
</evidence>
<dbReference type="SUPFAM" id="SSF52047">
    <property type="entry name" value="RNI-like"/>
    <property type="match status" value="1"/>
</dbReference>
<proteinExistence type="predicted"/>
<dbReference type="PANTHER" id="PTHR38926:SF10">
    <property type="entry name" value="F-BOX DOMAIN-CONTAINING PROTEIN"/>
    <property type="match status" value="1"/>
</dbReference>
<comment type="caution">
    <text evidence="2">The sequence shown here is derived from an EMBL/GenBank/DDBJ whole genome shotgun (WGS) entry which is preliminary data.</text>
</comment>
<dbReference type="AlphaFoldDB" id="A0A8T0KYC2"/>